<accession>A0AAN6UAE8</accession>
<dbReference type="EMBL" id="MU853223">
    <property type="protein sequence ID" value="KAK4129418.1"/>
    <property type="molecule type" value="Genomic_DNA"/>
</dbReference>
<evidence type="ECO:0000313" key="4">
    <source>
        <dbReference type="Proteomes" id="UP001302602"/>
    </source>
</evidence>
<dbReference type="AlphaFoldDB" id="A0AAN6UAE8"/>
<keyword evidence="2" id="KW-0812">Transmembrane</keyword>
<reference evidence="3" key="1">
    <citation type="journal article" date="2023" name="Mol. Phylogenet. Evol.">
        <title>Genome-scale phylogeny and comparative genomics of the fungal order Sordariales.</title>
        <authorList>
            <person name="Hensen N."/>
            <person name="Bonometti L."/>
            <person name="Westerberg I."/>
            <person name="Brannstrom I.O."/>
            <person name="Guillou S."/>
            <person name="Cros-Aarteil S."/>
            <person name="Calhoun S."/>
            <person name="Haridas S."/>
            <person name="Kuo A."/>
            <person name="Mondo S."/>
            <person name="Pangilinan J."/>
            <person name="Riley R."/>
            <person name="LaButti K."/>
            <person name="Andreopoulos B."/>
            <person name="Lipzen A."/>
            <person name="Chen C."/>
            <person name="Yan M."/>
            <person name="Daum C."/>
            <person name="Ng V."/>
            <person name="Clum A."/>
            <person name="Steindorff A."/>
            <person name="Ohm R.A."/>
            <person name="Martin F."/>
            <person name="Silar P."/>
            <person name="Natvig D.O."/>
            <person name="Lalanne C."/>
            <person name="Gautier V."/>
            <person name="Ament-Velasquez S.L."/>
            <person name="Kruys A."/>
            <person name="Hutchinson M.I."/>
            <person name="Powell A.J."/>
            <person name="Barry K."/>
            <person name="Miller A.N."/>
            <person name="Grigoriev I.V."/>
            <person name="Debuchy R."/>
            <person name="Gladieux P."/>
            <person name="Hiltunen Thoren M."/>
            <person name="Johannesson H."/>
        </authorList>
    </citation>
    <scope>NUCLEOTIDE SEQUENCE</scope>
    <source>
        <strain evidence="3">CBS 731.68</strain>
    </source>
</reference>
<feature type="region of interest" description="Disordered" evidence="1">
    <location>
        <begin position="1"/>
        <end position="25"/>
    </location>
</feature>
<dbReference type="RefSeq" id="XP_062653189.1">
    <property type="nucleotide sequence ID" value="XM_062795945.1"/>
</dbReference>
<evidence type="ECO:0000256" key="2">
    <source>
        <dbReference type="SAM" id="Phobius"/>
    </source>
</evidence>
<gene>
    <name evidence="3" type="ORF">N657DRAFT_677041</name>
</gene>
<dbReference type="Proteomes" id="UP001302602">
    <property type="component" value="Unassembled WGS sequence"/>
</dbReference>
<sequence>MKAEATGPGVSHPALPKPKSFSGPCSSASKQPFAWTRGPASPTTVFKSRAVYFHGQAGDGEGPNDHYYPSLADWLRKSRRAHMVNQLLQFRWAVYATGTWLHLRLVALFSPVNDDVQQIIRYELIGVAEYVGREALFFVVEILITIIALATAAMKIMLFLAYALRNALGRLLGFRPG</sequence>
<protein>
    <submittedName>
        <fullName evidence="3">Uncharacterized protein</fullName>
    </submittedName>
</protein>
<keyword evidence="4" id="KW-1185">Reference proteome</keyword>
<keyword evidence="2" id="KW-1133">Transmembrane helix</keyword>
<keyword evidence="2" id="KW-0472">Membrane</keyword>
<feature type="transmembrane region" description="Helical" evidence="2">
    <location>
        <begin position="135"/>
        <end position="164"/>
    </location>
</feature>
<name>A0AAN6UAE8_9PEZI</name>
<organism evidence="3 4">
    <name type="scientific">Parathielavia appendiculata</name>
    <dbReference type="NCBI Taxonomy" id="2587402"/>
    <lineage>
        <taxon>Eukaryota</taxon>
        <taxon>Fungi</taxon>
        <taxon>Dikarya</taxon>
        <taxon>Ascomycota</taxon>
        <taxon>Pezizomycotina</taxon>
        <taxon>Sordariomycetes</taxon>
        <taxon>Sordariomycetidae</taxon>
        <taxon>Sordariales</taxon>
        <taxon>Chaetomiaceae</taxon>
        <taxon>Parathielavia</taxon>
    </lineage>
</organism>
<comment type="caution">
    <text evidence="3">The sequence shown here is derived from an EMBL/GenBank/DDBJ whole genome shotgun (WGS) entry which is preliminary data.</text>
</comment>
<evidence type="ECO:0000313" key="3">
    <source>
        <dbReference type="EMBL" id="KAK4129418.1"/>
    </source>
</evidence>
<proteinExistence type="predicted"/>
<reference evidence="3" key="2">
    <citation type="submission" date="2023-05" db="EMBL/GenBank/DDBJ databases">
        <authorList>
            <consortium name="Lawrence Berkeley National Laboratory"/>
            <person name="Steindorff A."/>
            <person name="Hensen N."/>
            <person name="Bonometti L."/>
            <person name="Westerberg I."/>
            <person name="Brannstrom I.O."/>
            <person name="Guillou S."/>
            <person name="Cros-Aarteil S."/>
            <person name="Calhoun S."/>
            <person name="Haridas S."/>
            <person name="Kuo A."/>
            <person name="Mondo S."/>
            <person name="Pangilinan J."/>
            <person name="Riley R."/>
            <person name="Labutti K."/>
            <person name="Andreopoulos B."/>
            <person name="Lipzen A."/>
            <person name="Chen C."/>
            <person name="Yanf M."/>
            <person name="Daum C."/>
            <person name="Ng V."/>
            <person name="Clum A."/>
            <person name="Ohm R."/>
            <person name="Martin F."/>
            <person name="Silar P."/>
            <person name="Natvig D."/>
            <person name="Lalanne C."/>
            <person name="Gautier V."/>
            <person name="Ament-Velasquez S.L."/>
            <person name="Kruys A."/>
            <person name="Hutchinson M.I."/>
            <person name="Powell A.J."/>
            <person name="Barry K."/>
            <person name="Miller A.N."/>
            <person name="Grigoriev I.V."/>
            <person name="Debuchy R."/>
            <person name="Gladieux P."/>
            <person name="Thoren M.H."/>
            <person name="Johannesson H."/>
        </authorList>
    </citation>
    <scope>NUCLEOTIDE SEQUENCE</scope>
    <source>
        <strain evidence="3">CBS 731.68</strain>
    </source>
</reference>
<evidence type="ECO:0000256" key="1">
    <source>
        <dbReference type="SAM" id="MobiDB-lite"/>
    </source>
</evidence>
<dbReference type="GeneID" id="87832713"/>